<dbReference type="EMBL" id="RRYP01026337">
    <property type="protein sequence ID" value="TNV71860.1"/>
    <property type="molecule type" value="Genomic_DNA"/>
</dbReference>
<protein>
    <submittedName>
        <fullName evidence="2">Uncharacterized protein</fullName>
    </submittedName>
</protein>
<reference evidence="2" key="1">
    <citation type="submission" date="2019-06" db="EMBL/GenBank/DDBJ databases">
        <authorList>
            <person name="Zheng W."/>
        </authorList>
    </citation>
    <scope>NUCLEOTIDE SEQUENCE</scope>
    <source>
        <strain evidence="2">QDHG01</strain>
    </source>
</reference>
<keyword evidence="3" id="KW-1185">Reference proteome</keyword>
<dbReference type="AlphaFoldDB" id="A0A8J8NCC2"/>
<comment type="caution">
    <text evidence="2">The sequence shown here is derived from an EMBL/GenBank/DDBJ whole genome shotgun (WGS) entry which is preliminary data.</text>
</comment>
<name>A0A8J8NCC2_HALGN</name>
<dbReference type="Proteomes" id="UP000785679">
    <property type="component" value="Unassembled WGS sequence"/>
</dbReference>
<evidence type="ECO:0000313" key="2">
    <source>
        <dbReference type="EMBL" id="TNV71860.1"/>
    </source>
</evidence>
<proteinExistence type="predicted"/>
<organism evidence="2 3">
    <name type="scientific">Halteria grandinella</name>
    <dbReference type="NCBI Taxonomy" id="5974"/>
    <lineage>
        <taxon>Eukaryota</taxon>
        <taxon>Sar</taxon>
        <taxon>Alveolata</taxon>
        <taxon>Ciliophora</taxon>
        <taxon>Intramacronucleata</taxon>
        <taxon>Spirotrichea</taxon>
        <taxon>Stichotrichia</taxon>
        <taxon>Sporadotrichida</taxon>
        <taxon>Halteriidae</taxon>
        <taxon>Halteria</taxon>
    </lineage>
</organism>
<gene>
    <name evidence="2" type="ORF">FGO68_gene14991</name>
</gene>
<feature type="compositionally biased region" description="Polar residues" evidence="1">
    <location>
        <begin position="43"/>
        <end position="53"/>
    </location>
</feature>
<feature type="region of interest" description="Disordered" evidence="1">
    <location>
        <begin position="43"/>
        <end position="84"/>
    </location>
</feature>
<accession>A0A8J8NCC2</accession>
<feature type="compositionally biased region" description="Acidic residues" evidence="1">
    <location>
        <begin position="54"/>
        <end position="64"/>
    </location>
</feature>
<evidence type="ECO:0000313" key="3">
    <source>
        <dbReference type="Proteomes" id="UP000785679"/>
    </source>
</evidence>
<sequence length="122" mass="13550">MILDRASAKLDRNLDIVRLLKRMRKVDILSRVVLSDPKRHLSSATKQAIVSTNQDDEQYSDSENEDFRRIPASPDSELRNKIGQAFKSGESSADFDARYKLQFSTGASASGAVNYAPQGTTN</sequence>
<evidence type="ECO:0000256" key="1">
    <source>
        <dbReference type="SAM" id="MobiDB-lite"/>
    </source>
</evidence>